<dbReference type="Pfam" id="PF13514">
    <property type="entry name" value="AAA_27"/>
    <property type="match status" value="1"/>
</dbReference>
<sequence length="1172" mass="131114">MKIRSIRLAAYGPFTDMTLDLPASGPDFHLVFGPNEAGKSTALRALRHMLFGIPARTGDNFLHGYAQLRIGARLVNGAGDEIAFLRRKGQAKTLRKMDDETVLEDDALAPFLGGVSAEMFEQMFAIGHEDLIRGGEEIMSGKGSVGEALFAAGAGLIRLQNVQKELDQTCGALFKPSGSTPAINQAIKAIKNERRDEKDALLLPKTWKTHDADLRDARKRMDAVKKALADYKQQQAKLARIGDALPLIARKKEIDADLAVYQDVPDLADDFGDKLRDAERELKPADRDVARLQETVEKIVLEIDALPDHRTLLESAASVESLQHELGSFRKARQDRPGLEGRMRTLQAQAVKMLEEIGADLSGETARNLKLPPSIVGEVRKLEKDHERLTARLESEVEQQRKRGARVSQLAERRRSLTEPVDVSRLENALQPAREAGPIEKQLEEMQAANERIEGELNRVLKRQILWNGSLAQIDTLPLPSKENVDRFEDRFDALRRSIEKHREARAVAEKEIAQTRADIQAIDRSHNVPTEADLKDARGFRDKGWGLIRRQLEGQRVSAESSREIVDRFDGASDLPDAFESSIERADRLSDRLRREADQVSRKGLLEAQKEKLEKENAAIATVLIKAGSDHGELTAEWKAQWAPAGITPQTPKEMQAWLLEMAVLREKLADLQSRKSQAESLAGQLTALRSGMLRALEDVGATRDENASLSAMIQTAQHEIKTQKELESAIASADREQIRLKAELKEGTAVIEDLEERFSRWKANWQISVGKLGIRPDATPTEAVAVIESIREIRNKTDEADVLRKRIEGIDRDSARFAARVKELVDTLAPDLQDESPDRAAELLNGRLTRARKDASRHSSLTERLEASRNELADAEKRLFECRTLIESLCKEARCKTAEELAATEKRAQERKALVAERSDLERQLRKLSAGVTVEAFIDAAASMDADRIGPELEELAEATETLEKERSELDQRIGALKARLEQMDGRSKAAMHAENAEHLLAGLESDVERYARLKIASIILARTVERYREKHQGPLISRASELFARMTRDAFCRLRADYDDKGSPVLVGIRSKTEAAVRVEGMSDGTADQLYLALRLASLEQYLENNEPLPFVVDDILLRFDDERALATLDVLAGLADKTQVLFFTHHRHLVELVENEGKPHLKFGLHRL</sequence>
<dbReference type="EMBL" id="AP021875">
    <property type="protein sequence ID" value="BBO72849.1"/>
    <property type="molecule type" value="Genomic_DNA"/>
</dbReference>
<name>A0A5K7YXV4_9BACT</name>
<dbReference type="PANTHER" id="PTHR41259">
    <property type="entry name" value="DOUBLE-STRAND BREAK REPAIR RAD50 ATPASE, PUTATIVE-RELATED"/>
    <property type="match status" value="1"/>
</dbReference>
<feature type="coiled-coil region" evidence="1">
    <location>
        <begin position="913"/>
        <end position="1016"/>
    </location>
</feature>
<feature type="domain" description="YhaN AAA" evidence="3">
    <location>
        <begin position="1"/>
        <end position="207"/>
    </location>
</feature>
<dbReference type="KEGG" id="dwd:DSCW_02660"/>
<dbReference type="InterPro" id="IPR027417">
    <property type="entry name" value="P-loop_NTPase"/>
</dbReference>
<dbReference type="SUPFAM" id="SSF52540">
    <property type="entry name" value="P-loop containing nucleoside triphosphate hydrolases"/>
    <property type="match status" value="1"/>
</dbReference>
<evidence type="ECO:0000256" key="2">
    <source>
        <dbReference type="SAM" id="MobiDB-lite"/>
    </source>
</evidence>
<dbReference type="InterPro" id="IPR038734">
    <property type="entry name" value="YhaN_AAA"/>
</dbReference>
<feature type="coiled-coil region" evidence="1">
    <location>
        <begin position="725"/>
        <end position="766"/>
    </location>
</feature>
<proteinExistence type="predicted"/>
<evidence type="ECO:0000313" key="5">
    <source>
        <dbReference type="Proteomes" id="UP000427769"/>
    </source>
</evidence>
<evidence type="ECO:0000313" key="4">
    <source>
        <dbReference type="EMBL" id="BBO72849.1"/>
    </source>
</evidence>
<feature type="coiled-coil region" evidence="1">
    <location>
        <begin position="860"/>
        <end position="887"/>
    </location>
</feature>
<protein>
    <recommendedName>
        <fullName evidence="3">YhaN AAA domain-containing protein</fullName>
    </recommendedName>
</protein>
<dbReference type="AlphaFoldDB" id="A0A5K7YXV4"/>
<accession>A0A5K7YXV4</accession>
<dbReference type="OrthoDB" id="9764467at2"/>
<feature type="coiled-coil region" evidence="1">
    <location>
        <begin position="656"/>
        <end position="683"/>
    </location>
</feature>
<evidence type="ECO:0000259" key="3">
    <source>
        <dbReference type="Pfam" id="PF13514"/>
    </source>
</evidence>
<dbReference type="PANTHER" id="PTHR41259:SF1">
    <property type="entry name" value="DOUBLE-STRAND BREAK REPAIR RAD50 ATPASE, PUTATIVE-RELATED"/>
    <property type="match status" value="1"/>
</dbReference>
<feature type="coiled-coil region" evidence="1">
    <location>
        <begin position="439"/>
        <end position="519"/>
    </location>
</feature>
<keyword evidence="1" id="KW-0175">Coiled coil</keyword>
<dbReference type="Proteomes" id="UP000427769">
    <property type="component" value="Chromosome"/>
</dbReference>
<keyword evidence="5" id="KW-1185">Reference proteome</keyword>
<gene>
    <name evidence="4" type="primary">yahN</name>
    <name evidence="4" type="ORF">DSCW_02660</name>
</gene>
<dbReference type="Gene3D" id="3.40.50.300">
    <property type="entry name" value="P-loop containing nucleotide triphosphate hydrolases"/>
    <property type="match status" value="2"/>
</dbReference>
<organism evidence="4 5">
    <name type="scientific">Desulfosarcina widdelii</name>
    <dbReference type="NCBI Taxonomy" id="947919"/>
    <lineage>
        <taxon>Bacteria</taxon>
        <taxon>Pseudomonadati</taxon>
        <taxon>Thermodesulfobacteriota</taxon>
        <taxon>Desulfobacteria</taxon>
        <taxon>Desulfobacterales</taxon>
        <taxon>Desulfosarcinaceae</taxon>
        <taxon>Desulfosarcina</taxon>
    </lineage>
</organism>
<feature type="region of interest" description="Disordered" evidence="2">
    <location>
        <begin position="394"/>
        <end position="413"/>
    </location>
</feature>
<reference evidence="4 5" key="1">
    <citation type="submission" date="2019-11" db="EMBL/GenBank/DDBJ databases">
        <title>Comparative genomics of hydrocarbon-degrading Desulfosarcina strains.</title>
        <authorList>
            <person name="Watanabe M."/>
            <person name="Kojima H."/>
            <person name="Fukui M."/>
        </authorList>
    </citation>
    <scope>NUCLEOTIDE SEQUENCE [LARGE SCALE GENOMIC DNA]</scope>
    <source>
        <strain evidence="4 5">PP31</strain>
    </source>
</reference>
<dbReference type="RefSeq" id="WP_155302015.1">
    <property type="nucleotide sequence ID" value="NZ_AP021875.1"/>
</dbReference>
<evidence type="ECO:0000256" key="1">
    <source>
        <dbReference type="SAM" id="Coils"/>
    </source>
</evidence>